<keyword evidence="2" id="KW-0732">Signal</keyword>
<feature type="chain" id="PRO_5039017191" evidence="2">
    <location>
        <begin position="27"/>
        <end position="765"/>
    </location>
</feature>
<dbReference type="Proteomes" id="UP000515800">
    <property type="component" value="Chromosome"/>
</dbReference>
<proteinExistence type="predicted"/>
<evidence type="ECO:0000313" key="4">
    <source>
        <dbReference type="Proteomes" id="UP000515800"/>
    </source>
</evidence>
<evidence type="ECO:0000256" key="2">
    <source>
        <dbReference type="SAM" id="SignalP"/>
    </source>
</evidence>
<accession>A0A7G9T6Y9</accession>
<keyword evidence="1" id="KW-0175">Coiled coil</keyword>
<keyword evidence="4" id="KW-1185">Reference proteome</keyword>
<feature type="signal peptide" evidence="2">
    <location>
        <begin position="1"/>
        <end position="26"/>
    </location>
</feature>
<feature type="coiled-coil region" evidence="1">
    <location>
        <begin position="276"/>
        <end position="310"/>
    </location>
</feature>
<name>A0A7G9T6Y9_9LACO</name>
<dbReference type="KEGG" id="wdi:H9L19_03125"/>
<sequence length="765" mass="84841">MTKKRGLTLLLFGMSLWLLTGNQVIKADDTTPAQVRQTSFRLVTPDSPLPKYELKLHVDNGAFATDLADYPMDELEFSKNFKQTNDVNVQLENAGTDATITFLVTPDQSTERLDKGTIKIKGEVIRTYKARAVAKQVTNKAVFGTGQTTAQTFGITPPMKQIGNAVRGESQFDNTIHKNVAFDEIDTYQPAIYYQPGENDGTGVTGKITFDKNGKPMLKDCANTAFLAIADGLKEAWKQRDKSAGGTVGLAKLMCLGGPFGDALDMLLTIISGPQKDVYMEKLNDISKQIDGLKEQMNSVFNAIRDATEKAAYKDEINQFLSVKELNLNISSVKIPIKNMYDTINSSGILTKSAADLSPRDLEELRKVAHSVFANATVDLLGNESGSNYYVLDQFEKFSKVASGEVSVDNNNIFKTFAAYESLKYNYNTQYFAERRQFDESLKAMYLYYYFPVTFSIAFDAYDEGEQIISANQAIQKCRDLLNGQNHSKLSQRDKENLATAIAYLESKVKTLERNVNNDKVMLGDYGTNTPTNPTSNSVGPGNLFDLMKSKKLMAKLYGTEIDDPSITSELVPGHGHLSAEETNAKQGLVFANRIHKYIGKNPVTYLGQHIAIASIVNNTNSYKKVDGSYCTANCSADCYRDVHSPLNLSNEDIKNLALNAKPSKTIYSELSAAGVNVNGFVWTNKAQDESVGSGFMRAPDFKASIWRINQTNNSEEKVQIYRQNFHYLNSKITDETNDFSKCVILQTGDVSKSGYVNHTPAYPY</sequence>
<protein>
    <submittedName>
        <fullName evidence="3">Uncharacterized protein</fullName>
    </submittedName>
</protein>
<evidence type="ECO:0000313" key="3">
    <source>
        <dbReference type="EMBL" id="QNN75864.1"/>
    </source>
</evidence>
<organism evidence="3 4">
    <name type="scientific">Weissella diestrammenae</name>
    <dbReference type="NCBI Taxonomy" id="1162633"/>
    <lineage>
        <taxon>Bacteria</taxon>
        <taxon>Bacillati</taxon>
        <taxon>Bacillota</taxon>
        <taxon>Bacilli</taxon>
        <taxon>Lactobacillales</taxon>
        <taxon>Lactobacillaceae</taxon>
        <taxon>Weissella</taxon>
    </lineage>
</organism>
<dbReference type="AlphaFoldDB" id="A0A7G9T6Y9"/>
<reference evidence="3 4" key="1">
    <citation type="submission" date="2020-08" db="EMBL/GenBank/DDBJ databases">
        <title>Genome sequence of Weissella diestrammenae KACC 16890T.</title>
        <authorList>
            <person name="Hyun D.-W."/>
            <person name="Bae J.-W."/>
        </authorList>
    </citation>
    <scope>NUCLEOTIDE SEQUENCE [LARGE SCALE GENOMIC DNA]</scope>
    <source>
        <strain evidence="3 4">KACC 16890</strain>
    </source>
</reference>
<gene>
    <name evidence="3" type="ORF">H9L19_03125</name>
</gene>
<dbReference type="RefSeq" id="WP_187529692.1">
    <property type="nucleotide sequence ID" value="NZ_CP060724.1"/>
</dbReference>
<evidence type="ECO:0000256" key="1">
    <source>
        <dbReference type="SAM" id="Coils"/>
    </source>
</evidence>
<dbReference type="EMBL" id="CP060724">
    <property type="protein sequence ID" value="QNN75864.1"/>
    <property type="molecule type" value="Genomic_DNA"/>
</dbReference>